<organism evidence="5 6">
    <name type="scientific">Methylobacterium radiotolerans</name>
    <dbReference type="NCBI Taxonomy" id="31998"/>
    <lineage>
        <taxon>Bacteria</taxon>
        <taxon>Pseudomonadati</taxon>
        <taxon>Pseudomonadota</taxon>
        <taxon>Alphaproteobacteria</taxon>
        <taxon>Hyphomicrobiales</taxon>
        <taxon>Methylobacteriaceae</taxon>
        <taxon>Methylobacterium</taxon>
    </lineage>
</organism>
<comment type="similarity">
    <text evidence="1">Belongs to the myoviridae tail sheath protein family.</text>
</comment>
<evidence type="ECO:0000256" key="1">
    <source>
        <dbReference type="ARBA" id="ARBA00008005"/>
    </source>
</evidence>
<accession>A0ABV2NPB6</accession>
<evidence type="ECO:0000313" key="5">
    <source>
        <dbReference type="EMBL" id="MET3868340.1"/>
    </source>
</evidence>
<feature type="domain" description="Tail sheath protein subtilisin-like" evidence="3">
    <location>
        <begin position="207"/>
        <end position="354"/>
    </location>
</feature>
<evidence type="ECO:0000259" key="3">
    <source>
        <dbReference type="Pfam" id="PF04984"/>
    </source>
</evidence>
<name>A0ABV2NPB6_9HYPH</name>
<evidence type="ECO:0000313" key="6">
    <source>
        <dbReference type="Proteomes" id="UP001549119"/>
    </source>
</evidence>
<dbReference type="Proteomes" id="UP001549119">
    <property type="component" value="Unassembled WGS sequence"/>
</dbReference>
<gene>
    <name evidence="5" type="ORF">ABIC20_005649</name>
</gene>
<proteinExistence type="inferred from homology"/>
<dbReference type="Pfam" id="PF04984">
    <property type="entry name" value="Phage_sheath_1"/>
    <property type="match status" value="1"/>
</dbReference>
<feature type="region of interest" description="Disordered" evidence="2">
    <location>
        <begin position="1"/>
        <end position="24"/>
    </location>
</feature>
<evidence type="ECO:0000256" key="2">
    <source>
        <dbReference type="SAM" id="MobiDB-lite"/>
    </source>
</evidence>
<evidence type="ECO:0000259" key="4">
    <source>
        <dbReference type="Pfam" id="PF17482"/>
    </source>
</evidence>
<sequence length="508" mass="53661">MGITRVPDNYKIPGPNTQIDPSQAGTPTSLKWALLPGILTSAGSATPNQVVACGTNADADALFGPGSMLARMFKTFFKGVTSVPIYCLPVPEPAAGVAATGTITVTAAPTVAGTYPLYIAGQLVPIAIVSADTTATVATKIAAAITATPDLPVTASAAAAVVTLTAKWKGLTGNDINVQDCYLGRYGGEQLPAGLAVTYPTGNQLSGGTGTPDFTSAIAGLGDAPYKFVALPVNDSGSYTVWDAEYGFTDSGRWGPYRQSYGQIFSARRGAYADQATWGPSNNSAVISPMAFEPQSPSPVWEWAAAYTAAAAFSINAYAAQPLQTLPLVGVLPAQKAYRWNKTQLNALAQVGLAIQGTDLYGGTTNQPVILREQTSYQKNAYGQADNAFELVTTLATLDERYTRVRQRLTNAFPRMALANDGTKFATGKPIVTPLMIKAEMVSEYRDMEYDGLVENAALYIANLSVARSNTEPNTVEILDPPDIVNQLRRLNILAQFRLQFPLSASGT</sequence>
<dbReference type="InterPro" id="IPR020287">
    <property type="entry name" value="Tail_sheath_C"/>
</dbReference>
<dbReference type="InterPro" id="IPR035089">
    <property type="entry name" value="Phage_sheath_subtilisin"/>
</dbReference>
<keyword evidence="6" id="KW-1185">Reference proteome</keyword>
<comment type="caution">
    <text evidence="5">The sequence shown here is derived from an EMBL/GenBank/DDBJ whole genome shotgun (WGS) entry which is preliminary data.</text>
</comment>
<reference evidence="5 6" key="1">
    <citation type="submission" date="2024-06" db="EMBL/GenBank/DDBJ databases">
        <title>Genomics of switchgrass bacterial isolates.</title>
        <authorList>
            <person name="Shade A."/>
        </authorList>
    </citation>
    <scope>NUCLEOTIDE SEQUENCE [LARGE SCALE GENOMIC DNA]</scope>
    <source>
        <strain evidence="5 6">PvP084</strain>
    </source>
</reference>
<dbReference type="Pfam" id="PF17482">
    <property type="entry name" value="Phage_sheath_1C"/>
    <property type="match status" value="1"/>
</dbReference>
<dbReference type="RefSeq" id="WP_209650446.1">
    <property type="nucleotide sequence ID" value="NZ_JBEPNW010000002.1"/>
</dbReference>
<feature type="compositionally biased region" description="Polar residues" evidence="2">
    <location>
        <begin position="15"/>
        <end position="24"/>
    </location>
</feature>
<feature type="domain" description="Tail sheath protein C-terminal" evidence="4">
    <location>
        <begin position="385"/>
        <end position="497"/>
    </location>
</feature>
<protein>
    <submittedName>
        <fullName evidence="5">Phage tail sheath gpL-like</fullName>
    </submittedName>
</protein>
<dbReference type="EMBL" id="JBEPNW010000002">
    <property type="protein sequence ID" value="MET3868340.1"/>
    <property type="molecule type" value="Genomic_DNA"/>
</dbReference>